<name>A0A8X8VZT1_SALSN</name>
<keyword evidence="2" id="KW-1185">Reference proteome</keyword>
<reference evidence="1" key="1">
    <citation type="submission" date="2018-01" db="EMBL/GenBank/DDBJ databases">
        <authorList>
            <person name="Mao J.F."/>
        </authorList>
    </citation>
    <scope>NUCLEOTIDE SEQUENCE</scope>
    <source>
        <strain evidence="1">Huo1</strain>
        <tissue evidence="1">Leaf</tissue>
    </source>
</reference>
<gene>
    <name evidence="1" type="ORF">SASPL_154275</name>
</gene>
<reference evidence="1" key="2">
    <citation type="submission" date="2020-08" db="EMBL/GenBank/DDBJ databases">
        <title>Plant Genome Project.</title>
        <authorList>
            <person name="Zhang R.-G."/>
        </authorList>
    </citation>
    <scope>NUCLEOTIDE SEQUENCE</scope>
    <source>
        <strain evidence="1">Huo1</strain>
        <tissue evidence="1">Leaf</tissue>
    </source>
</reference>
<sequence>MLRLVRVLDIMGIVFEKFPEEILQLVNLRYLAFSCTSTSGLPIGISRLWNLQTLIITFSLIRSGFLEIIPNVVKFPCKIRKLAISECVVSRIFLTTLCGLPNLEVLKIEYCVFETYEVGEAEEEEWEITEGDEFRSLQFLSLRYYQLEEIPCDIGDIPTLQEIFVRECGASVVGSALNIQKVQKEEYDNNDLKVLIQD</sequence>
<evidence type="ECO:0008006" key="3">
    <source>
        <dbReference type="Google" id="ProtNLM"/>
    </source>
</evidence>
<dbReference type="PANTHER" id="PTHR15140:SF37">
    <property type="entry name" value="UBIQUITIN-LIKE DOMAIN-CONTAINING PROTEIN"/>
    <property type="match status" value="1"/>
</dbReference>
<protein>
    <recommendedName>
        <fullName evidence="3">Disease resistance protein RPS2</fullName>
    </recommendedName>
</protein>
<dbReference type="Proteomes" id="UP000298416">
    <property type="component" value="Unassembled WGS sequence"/>
</dbReference>
<dbReference type="SUPFAM" id="SSF52058">
    <property type="entry name" value="L domain-like"/>
    <property type="match status" value="1"/>
</dbReference>
<dbReference type="InterPro" id="IPR032675">
    <property type="entry name" value="LRR_dom_sf"/>
</dbReference>
<dbReference type="Gene3D" id="3.80.10.10">
    <property type="entry name" value="Ribonuclease Inhibitor"/>
    <property type="match status" value="1"/>
</dbReference>
<evidence type="ECO:0000313" key="2">
    <source>
        <dbReference type="Proteomes" id="UP000298416"/>
    </source>
</evidence>
<accession>A0A8X8VZT1</accession>
<organism evidence="1">
    <name type="scientific">Salvia splendens</name>
    <name type="common">Scarlet sage</name>
    <dbReference type="NCBI Taxonomy" id="180675"/>
    <lineage>
        <taxon>Eukaryota</taxon>
        <taxon>Viridiplantae</taxon>
        <taxon>Streptophyta</taxon>
        <taxon>Embryophyta</taxon>
        <taxon>Tracheophyta</taxon>
        <taxon>Spermatophyta</taxon>
        <taxon>Magnoliopsida</taxon>
        <taxon>eudicotyledons</taxon>
        <taxon>Gunneridae</taxon>
        <taxon>Pentapetalae</taxon>
        <taxon>asterids</taxon>
        <taxon>lamiids</taxon>
        <taxon>Lamiales</taxon>
        <taxon>Lamiaceae</taxon>
        <taxon>Nepetoideae</taxon>
        <taxon>Mentheae</taxon>
        <taxon>Salviinae</taxon>
        <taxon>Salvia</taxon>
        <taxon>Salvia subgen. Calosphace</taxon>
        <taxon>core Calosphace</taxon>
    </lineage>
</organism>
<dbReference type="PANTHER" id="PTHR15140">
    <property type="entry name" value="TUBULIN-SPECIFIC CHAPERONE E"/>
    <property type="match status" value="1"/>
</dbReference>
<dbReference type="AlphaFoldDB" id="A0A8X8VZT1"/>
<dbReference type="EMBL" id="PNBA02000022">
    <property type="protein sequence ID" value="KAG6385440.1"/>
    <property type="molecule type" value="Genomic_DNA"/>
</dbReference>
<evidence type="ECO:0000313" key="1">
    <source>
        <dbReference type="EMBL" id="KAG6385440.1"/>
    </source>
</evidence>
<proteinExistence type="predicted"/>
<comment type="caution">
    <text evidence="1">The sequence shown here is derived from an EMBL/GenBank/DDBJ whole genome shotgun (WGS) entry which is preliminary data.</text>
</comment>